<dbReference type="PaxDb" id="515619-EUBREC_2082"/>
<dbReference type="AlphaFoldDB" id="C4ZC77"/>
<dbReference type="GeneID" id="86988866"/>
<organism evidence="2 3">
    <name type="scientific">Agathobacter rectalis (strain ATCC 33656 / DSM 3377 / JCM 17463 / KCTC 5835 / VPI 0990)</name>
    <name type="common">Eubacterium rectale</name>
    <dbReference type="NCBI Taxonomy" id="515619"/>
    <lineage>
        <taxon>Bacteria</taxon>
        <taxon>Bacillati</taxon>
        <taxon>Bacillota</taxon>
        <taxon>Clostridia</taxon>
        <taxon>Lachnospirales</taxon>
        <taxon>Lachnospiraceae</taxon>
        <taxon>Agathobacter</taxon>
    </lineage>
</organism>
<evidence type="ECO:0000256" key="1">
    <source>
        <dbReference type="SAM" id="Coils"/>
    </source>
</evidence>
<gene>
    <name evidence="2" type="ordered locus">EUBREC_2082</name>
</gene>
<dbReference type="EMBL" id="CP001107">
    <property type="protein sequence ID" value="ACR75823.1"/>
    <property type="molecule type" value="Genomic_DNA"/>
</dbReference>
<protein>
    <submittedName>
        <fullName evidence="2">Uncharacterized protein</fullName>
    </submittedName>
</protein>
<dbReference type="HOGENOM" id="CLU_1710529_0_0_9"/>
<evidence type="ECO:0000313" key="3">
    <source>
        <dbReference type="Proteomes" id="UP000001477"/>
    </source>
</evidence>
<dbReference type="STRING" id="515619.EUBREC_2082"/>
<evidence type="ECO:0000313" key="2">
    <source>
        <dbReference type="EMBL" id="ACR75823.1"/>
    </source>
</evidence>
<name>C4ZC77_AGARV</name>
<dbReference type="Proteomes" id="UP000001477">
    <property type="component" value="Chromosome"/>
</dbReference>
<accession>C4ZC77</accession>
<dbReference type="RefSeq" id="WP_012742919.1">
    <property type="nucleotide sequence ID" value="NC_012781.1"/>
</dbReference>
<reference evidence="2 3" key="1">
    <citation type="journal article" date="2009" name="Proc. Natl. Acad. Sci. U.S.A.">
        <title>Characterizing a model human gut microbiota composed of members of its two dominant bacterial phyla.</title>
        <authorList>
            <person name="Mahowald M.A."/>
            <person name="Rey F.E."/>
            <person name="Seedorf H."/>
            <person name="Turnbaugh P.J."/>
            <person name="Fulton R.S."/>
            <person name="Wollam A."/>
            <person name="Shah N."/>
            <person name="Wang C."/>
            <person name="Magrini V."/>
            <person name="Wilson R.K."/>
            <person name="Cantarel B.L."/>
            <person name="Coutinho P.M."/>
            <person name="Henrissat B."/>
            <person name="Crock L.W."/>
            <person name="Russell A."/>
            <person name="Verberkmoes N.C."/>
            <person name="Hettich R.L."/>
            <person name="Gordon J.I."/>
        </authorList>
    </citation>
    <scope>NUCLEOTIDE SEQUENCE [LARGE SCALE GENOMIC DNA]</scope>
    <source>
        <strain evidence="3">ATCC 33656 / DSM 3377 / JCM 17463 / KCTC 5835 / LMG 30912 / VPI 0990</strain>
    </source>
</reference>
<dbReference type="KEGG" id="ere:EUBREC_2082"/>
<sequence length="153" mass="17610">MSLNEILASGGALLLFLTLVQITPIKVNPWSAVGKIIGNGMRAIGKSMNKDVMDKLESVQKELKDLGEKHNKLERRMDKDDADECRTRILRFADELRRDVKHSEEFFNQILDDVSDYERYCAEHPEYKNSKAVNAIAEIDKVYQKCMEKNSFL</sequence>
<feature type="coiled-coil region" evidence="1">
    <location>
        <begin position="49"/>
        <end position="83"/>
    </location>
</feature>
<keyword evidence="1" id="KW-0175">Coiled coil</keyword>
<proteinExistence type="predicted"/>